<feature type="binding site" evidence="7 11">
    <location>
        <position position="298"/>
    </location>
    <ligand>
        <name>[4Fe-4S] cluster</name>
        <dbReference type="ChEBI" id="CHEBI:49883"/>
    </ligand>
</feature>
<keyword evidence="3 7" id="KW-0328">Glycosyltransferase</keyword>
<comment type="catalytic activity">
    <reaction evidence="7 8">
        <text>5-phospho-beta-D-ribosylamine + L-glutamate + diphosphate = 5-phospho-alpha-D-ribose 1-diphosphate + L-glutamine + H2O</text>
        <dbReference type="Rhea" id="RHEA:14905"/>
        <dbReference type="ChEBI" id="CHEBI:15377"/>
        <dbReference type="ChEBI" id="CHEBI:29985"/>
        <dbReference type="ChEBI" id="CHEBI:33019"/>
        <dbReference type="ChEBI" id="CHEBI:58017"/>
        <dbReference type="ChEBI" id="CHEBI:58359"/>
        <dbReference type="ChEBI" id="CHEBI:58681"/>
        <dbReference type="EC" id="2.4.2.14"/>
    </reaction>
</comment>
<keyword evidence="14" id="KW-1185">Reference proteome</keyword>
<dbReference type="CDD" id="cd00715">
    <property type="entry name" value="GPATase_N"/>
    <property type="match status" value="1"/>
</dbReference>
<feature type="domain" description="Glutamine amidotransferase type-2" evidence="12">
    <location>
        <begin position="54"/>
        <end position="280"/>
    </location>
</feature>
<gene>
    <name evidence="13" type="primary">purF_2</name>
    <name evidence="7" type="synonym">purF</name>
    <name evidence="13" type="ORF">DSM106044_02092</name>
</gene>
<dbReference type="CDD" id="cd06223">
    <property type="entry name" value="PRTases_typeI"/>
    <property type="match status" value="1"/>
</dbReference>
<evidence type="ECO:0000256" key="1">
    <source>
        <dbReference type="ARBA" id="ARBA00005209"/>
    </source>
</evidence>
<dbReference type="NCBIfam" id="TIGR01134">
    <property type="entry name" value="purF"/>
    <property type="match status" value="1"/>
</dbReference>
<dbReference type="GO" id="GO:0006189">
    <property type="term" value="P:'de novo' IMP biosynthetic process"/>
    <property type="evidence" value="ECO:0007669"/>
    <property type="project" value="UniProtKB-UniRule"/>
</dbReference>
<evidence type="ECO:0000256" key="9">
    <source>
        <dbReference type="PIRSR" id="PIRSR000485-1"/>
    </source>
</evidence>
<feature type="binding site" evidence="7 10">
    <location>
        <position position="407"/>
    </location>
    <ligand>
        <name>Mg(2+)</name>
        <dbReference type="ChEBI" id="CHEBI:18420"/>
    </ligand>
</feature>
<dbReference type="InterPro" id="IPR017932">
    <property type="entry name" value="GATase_2_dom"/>
</dbReference>
<evidence type="ECO:0000256" key="11">
    <source>
        <dbReference type="PIRSR" id="PIRSR000485-3"/>
    </source>
</evidence>
<dbReference type="InterPro" id="IPR029057">
    <property type="entry name" value="PRTase-like"/>
</dbReference>
<proteinExistence type="inferred from homology"/>
<comment type="similarity">
    <text evidence="2 7 8">In the C-terminal section; belongs to the purine/pyrimidine phosphoribosyltransferase family.</text>
</comment>
<dbReference type="PANTHER" id="PTHR11907">
    <property type="entry name" value="AMIDOPHOSPHORIBOSYLTRANSFERASE"/>
    <property type="match status" value="1"/>
</dbReference>
<reference evidence="13 14" key="1">
    <citation type="journal article" date="2019" name="Anaerobe">
        <title>Detection of Robinsoniella peoriensis in multiple bone samples of a trauma patient.</title>
        <authorList>
            <person name="Schrottner P."/>
            <person name="Hartwich K."/>
            <person name="Bunk B."/>
            <person name="Schober I."/>
            <person name="Helbig S."/>
            <person name="Rudolph W.W."/>
            <person name="Gunzer F."/>
        </authorList>
    </citation>
    <scope>NUCLEOTIDE SEQUENCE [LARGE SCALE GENOMIC DNA]</scope>
    <source>
        <strain evidence="13 14">DSM 106044</strain>
    </source>
</reference>
<feature type="binding site" evidence="7 11">
    <location>
        <position position="493"/>
    </location>
    <ligand>
        <name>[4Fe-4S] cluster</name>
        <dbReference type="ChEBI" id="CHEBI:49883"/>
    </ligand>
</feature>
<evidence type="ECO:0000256" key="10">
    <source>
        <dbReference type="PIRSR" id="PIRSR000485-2"/>
    </source>
</evidence>
<dbReference type="GO" id="GO:0009113">
    <property type="term" value="P:purine nucleobase biosynthetic process"/>
    <property type="evidence" value="ECO:0007669"/>
    <property type="project" value="UniProtKB-UniRule"/>
</dbReference>
<dbReference type="InterPro" id="IPR029055">
    <property type="entry name" value="Ntn_hydrolases_N"/>
</dbReference>
<evidence type="ECO:0000259" key="12">
    <source>
        <dbReference type="PROSITE" id="PS51278"/>
    </source>
</evidence>
<dbReference type="EMBL" id="QGQD01000045">
    <property type="protein sequence ID" value="TLD00896.1"/>
    <property type="molecule type" value="Genomic_DNA"/>
</dbReference>
<dbReference type="Pfam" id="PF13537">
    <property type="entry name" value="GATase_7"/>
    <property type="match status" value="1"/>
</dbReference>
<feature type="binding site" evidence="7 10">
    <location>
        <position position="408"/>
    </location>
    <ligand>
        <name>Mg(2+)</name>
        <dbReference type="ChEBI" id="CHEBI:18420"/>
    </ligand>
</feature>
<dbReference type="Gene3D" id="3.40.50.2020">
    <property type="match status" value="1"/>
</dbReference>
<evidence type="ECO:0000256" key="5">
    <source>
        <dbReference type="ARBA" id="ARBA00022755"/>
    </source>
</evidence>
<evidence type="ECO:0000313" key="13">
    <source>
        <dbReference type="EMBL" id="TLD00896.1"/>
    </source>
</evidence>
<dbReference type="SUPFAM" id="SSF53271">
    <property type="entry name" value="PRTase-like"/>
    <property type="match status" value="1"/>
</dbReference>
<dbReference type="InterPro" id="IPR000836">
    <property type="entry name" value="PRTase_dom"/>
</dbReference>
<dbReference type="PROSITE" id="PS51278">
    <property type="entry name" value="GATASE_TYPE_2"/>
    <property type="match status" value="1"/>
</dbReference>
<comment type="cofactor">
    <cofactor evidence="7 10">
        <name>Mg(2+)</name>
        <dbReference type="ChEBI" id="CHEBI:18420"/>
    </cofactor>
    <text evidence="7 10">Binds 1 Mg(2+) ion per subunit.</text>
</comment>
<dbReference type="GO" id="GO:0004044">
    <property type="term" value="F:amidophosphoribosyltransferase activity"/>
    <property type="evidence" value="ECO:0007669"/>
    <property type="project" value="UniProtKB-UniRule"/>
</dbReference>
<evidence type="ECO:0000256" key="3">
    <source>
        <dbReference type="ARBA" id="ARBA00022676"/>
    </source>
</evidence>
<sequence length="516" mass="56749">MRGRYAAKRGVQTAGITFQTGYGNKVTGACRKARRMNNHLHEQVEEFDGLKEECGVFGIYDFDGNDVASTIYYGLFALQHRGQESCGIAVSDTQGPKGRVQSYKGMGLVNEVFTEDSFDNLKGDIGVGHVRYSTAGSSTRENAQPLVLNYIKGTLALAHNGNLINATELRDQLAYDGAIFQTTIDSEVIAYHIARERVKSKTAEEAVKRAMMKIKGAYSLIVMSPRKLMGARDPYGFRPLCIGKRDHAYILASETCALDTVGAEFVRDVLPGEIVTITKDGIQSDTSMCLPKEQEARCIFEYIYFARPDSRIDGVSVYHSRILAGKFLAIDSPVEADLVVGVPESGNAAALGYSLQSGIPYGTAFVKNGYVGRTFIKPKQSSRESSVRVKLNVLKEAVKGKRVVMIDDSIVRGTTSDRIVSMLKEAGAAEVHVRVSSPPFLWPCYFGTDVPAREQLIAYNRSIEEIRQVIGADSLAYLAIRRLGEMIGNRPICKGCFTGEYPMEPPTEDIRGEYTK</sequence>
<dbReference type="InterPro" id="IPR035584">
    <property type="entry name" value="PurF_N"/>
</dbReference>
<dbReference type="EC" id="2.4.2.14" evidence="7"/>
<evidence type="ECO:0000256" key="7">
    <source>
        <dbReference type="HAMAP-Rule" id="MF_01931"/>
    </source>
</evidence>
<dbReference type="UniPathway" id="UPA00074">
    <property type="reaction ID" value="UER00124"/>
</dbReference>
<evidence type="ECO:0000256" key="6">
    <source>
        <dbReference type="ARBA" id="ARBA00022962"/>
    </source>
</evidence>
<comment type="caution">
    <text evidence="13">The sequence shown here is derived from an EMBL/GenBank/DDBJ whole genome shotgun (WGS) entry which is preliminary data.</text>
</comment>
<feature type="binding site" evidence="7 10">
    <location>
        <position position="345"/>
    </location>
    <ligand>
        <name>Mg(2+)</name>
        <dbReference type="ChEBI" id="CHEBI:18420"/>
    </ligand>
</feature>
<keyword evidence="4 7" id="KW-0808">Transferase</keyword>
<keyword evidence="6 7" id="KW-0315">Glutamine amidotransferase</keyword>
<evidence type="ECO:0000256" key="8">
    <source>
        <dbReference type="PIRNR" id="PIRNR000485"/>
    </source>
</evidence>
<keyword evidence="7 11" id="KW-0411">Iron-sulfur</keyword>
<dbReference type="Gene3D" id="3.60.20.10">
    <property type="entry name" value="Glutamine Phosphoribosylpyrophosphate, subunit 1, domain 1"/>
    <property type="match status" value="1"/>
</dbReference>
<organism evidence="13 14">
    <name type="scientific">Robinsoniella peoriensis</name>
    <dbReference type="NCBI Taxonomy" id="180332"/>
    <lineage>
        <taxon>Bacteria</taxon>
        <taxon>Bacillati</taxon>
        <taxon>Bacillota</taxon>
        <taxon>Clostridia</taxon>
        <taxon>Lachnospirales</taxon>
        <taxon>Lachnospiraceae</taxon>
        <taxon>Robinsoniella</taxon>
    </lineage>
</organism>
<feature type="binding site" evidence="7 11">
    <location>
        <position position="496"/>
    </location>
    <ligand>
        <name>[4Fe-4S] cluster</name>
        <dbReference type="ChEBI" id="CHEBI:49883"/>
    </ligand>
</feature>
<dbReference type="PIRSF" id="PIRSF000485">
    <property type="entry name" value="Amd_phspho_trans"/>
    <property type="match status" value="1"/>
</dbReference>
<feature type="active site" description="Nucleophile" evidence="7 9">
    <location>
        <position position="54"/>
    </location>
</feature>
<dbReference type="GO" id="GO:0000287">
    <property type="term" value="F:magnesium ion binding"/>
    <property type="evidence" value="ECO:0007669"/>
    <property type="project" value="UniProtKB-UniRule"/>
</dbReference>
<keyword evidence="7 10" id="KW-0460">Magnesium</keyword>
<dbReference type="InterPro" id="IPR005854">
    <property type="entry name" value="PurF"/>
</dbReference>
<comment type="cofactor">
    <cofactor evidence="7 11">
        <name>[4Fe-4S] cluster</name>
        <dbReference type="ChEBI" id="CHEBI:49883"/>
    </cofactor>
    <text evidence="7 11">Binds 1 [4Fe-4S] cluster per subunit.</text>
</comment>
<keyword evidence="7 11" id="KW-0408">Iron</keyword>
<dbReference type="SUPFAM" id="SSF56235">
    <property type="entry name" value="N-terminal nucleophile aminohydrolases (Ntn hydrolases)"/>
    <property type="match status" value="1"/>
</dbReference>
<evidence type="ECO:0000313" key="14">
    <source>
        <dbReference type="Proteomes" id="UP000306509"/>
    </source>
</evidence>
<name>A0A4U8QH48_9FIRM</name>
<dbReference type="HAMAP" id="MF_01931">
    <property type="entry name" value="PurF"/>
    <property type="match status" value="1"/>
</dbReference>
<evidence type="ECO:0000256" key="4">
    <source>
        <dbReference type="ARBA" id="ARBA00022679"/>
    </source>
</evidence>
<protein>
    <recommendedName>
        <fullName evidence="7">Amidophosphoribosyltransferase</fullName>
        <shortName evidence="7">ATase</shortName>
        <ecNumber evidence="7">2.4.2.14</ecNumber>
    </recommendedName>
    <alternativeName>
        <fullName evidence="7">Glutamine phosphoribosylpyrophosphate amidotransferase</fullName>
        <shortName evidence="7">GPATase</shortName>
    </alternativeName>
</protein>
<keyword evidence="7" id="KW-0004">4Fe-4S</keyword>
<keyword evidence="5 7" id="KW-0658">Purine biosynthesis</keyword>
<dbReference type="Proteomes" id="UP000306509">
    <property type="component" value="Unassembled WGS sequence"/>
</dbReference>
<evidence type="ECO:0000256" key="2">
    <source>
        <dbReference type="ARBA" id="ARBA00010138"/>
    </source>
</evidence>
<dbReference type="STRING" id="180332.GCA_000797495_03996"/>
<comment type="function">
    <text evidence="7">Catalyzes the formation of phosphoribosylamine from phosphoribosylpyrophosphate (PRPP) and glutamine.</text>
</comment>
<accession>A0A4U8QH48</accession>
<dbReference type="GO" id="GO:0051539">
    <property type="term" value="F:4 iron, 4 sulfur cluster binding"/>
    <property type="evidence" value="ECO:0007669"/>
    <property type="project" value="UniProtKB-KW"/>
</dbReference>
<comment type="pathway">
    <text evidence="1 7 8">Purine metabolism; IMP biosynthesis via de novo pathway; N(1)-(5-phospho-D-ribosyl)glycinamide from 5-phospho-alpha-D-ribose 1-diphosphate: step 1/2.</text>
</comment>
<keyword evidence="7 10" id="KW-0479">Metal-binding</keyword>
<feature type="binding site" evidence="7 11">
    <location>
        <position position="444"/>
    </location>
    <ligand>
        <name>[4Fe-4S] cluster</name>
        <dbReference type="ChEBI" id="CHEBI:49883"/>
    </ligand>
</feature>
<dbReference type="AlphaFoldDB" id="A0A4U8QH48"/>